<protein>
    <recommendedName>
        <fullName evidence="10">Smp protein</fullName>
    </recommendedName>
</protein>
<accession>A0A939DRJ3</accession>
<keyword evidence="9" id="KW-1185">Reference proteome</keyword>
<dbReference type="InterPro" id="IPR019305">
    <property type="entry name" value="Uncharacterised_Smp"/>
</dbReference>
<evidence type="ECO:0008006" key="10">
    <source>
        <dbReference type="Google" id="ProtNLM"/>
    </source>
</evidence>
<evidence type="ECO:0000313" key="8">
    <source>
        <dbReference type="EMBL" id="MBN7827480.1"/>
    </source>
</evidence>
<dbReference type="RefSeq" id="WP_206575592.1">
    <property type="nucleotide sequence ID" value="NZ_JAFKCV010000019.1"/>
</dbReference>
<dbReference type="Proteomes" id="UP000664654">
    <property type="component" value="Unassembled WGS sequence"/>
</dbReference>
<evidence type="ECO:0000256" key="3">
    <source>
        <dbReference type="ARBA" id="ARBA00022475"/>
    </source>
</evidence>
<evidence type="ECO:0000256" key="6">
    <source>
        <dbReference type="ARBA" id="ARBA00023136"/>
    </source>
</evidence>
<dbReference type="Pfam" id="PF10144">
    <property type="entry name" value="SMP_2"/>
    <property type="match status" value="1"/>
</dbReference>
<sequence length="208" mass="24354">MKDKHLLLRELELPSTYNIYKRLANLVLALTAAVLAINLWLFSDGQDEQILHAQANQLGQTLISHSAKLTAQLMQEDDLSLVQQTLTQLVEDNHVLSATLHNEKGELLLQVGDRTPLLERFQSRARIKPLVYVQEVFQNEQLVAYIRLTMDRDQVMRHYQQYRQSHWQQSQLLMFLAFCVGVLITRAFYKFRYRKLFQARQSTVIEVK</sequence>
<feature type="transmembrane region" description="Helical" evidence="7">
    <location>
        <begin position="172"/>
        <end position="189"/>
    </location>
</feature>
<evidence type="ECO:0000256" key="4">
    <source>
        <dbReference type="ARBA" id="ARBA00022692"/>
    </source>
</evidence>
<gene>
    <name evidence="8" type="ORF">J0A66_19780</name>
</gene>
<keyword evidence="5 7" id="KW-1133">Transmembrane helix</keyword>
<evidence type="ECO:0000256" key="7">
    <source>
        <dbReference type="SAM" id="Phobius"/>
    </source>
</evidence>
<evidence type="ECO:0000256" key="1">
    <source>
        <dbReference type="ARBA" id="ARBA00004236"/>
    </source>
</evidence>
<name>A0A939DRJ3_9ALTE</name>
<evidence type="ECO:0000256" key="5">
    <source>
        <dbReference type="ARBA" id="ARBA00022989"/>
    </source>
</evidence>
<comment type="caution">
    <text evidence="8">The sequence shown here is derived from an EMBL/GenBank/DDBJ whole genome shotgun (WGS) entry which is preliminary data.</text>
</comment>
<dbReference type="AlphaFoldDB" id="A0A939DRJ3"/>
<proteinExistence type="inferred from homology"/>
<keyword evidence="6 7" id="KW-0472">Membrane</keyword>
<comment type="similarity">
    <text evidence="2">Belongs to the Smp family.</text>
</comment>
<keyword evidence="3" id="KW-1003">Cell membrane</keyword>
<comment type="subcellular location">
    <subcellularLocation>
        <location evidence="1">Cell membrane</location>
    </subcellularLocation>
</comment>
<feature type="transmembrane region" description="Helical" evidence="7">
    <location>
        <begin position="23"/>
        <end position="42"/>
    </location>
</feature>
<evidence type="ECO:0000313" key="9">
    <source>
        <dbReference type="Proteomes" id="UP000664654"/>
    </source>
</evidence>
<dbReference type="EMBL" id="JAFKCV010000019">
    <property type="protein sequence ID" value="MBN7827480.1"/>
    <property type="molecule type" value="Genomic_DNA"/>
</dbReference>
<reference evidence="8" key="1">
    <citation type="submission" date="2021-03" db="EMBL/GenBank/DDBJ databases">
        <title>novel species isolated from a fishpond in China.</title>
        <authorList>
            <person name="Lu H."/>
            <person name="Cai Z."/>
        </authorList>
    </citation>
    <scope>NUCLEOTIDE SEQUENCE</scope>
    <source>
        <strain evidence="8">JCM 30855</strain>
    </source>
</reference>
<dbReference type="GO" id="GO:0005886">
    <property type="term" value="C:plasma membrane"/>
    <property type="evidence" value="ECO:0007669"/>
    <property type="project" value="UniProtKB-SubCell"/>
</dbReference>
<evidence type="ECO:0000256" key="2">
    <source>
        <dbReference type="ARBA" id="ARBA00005362"/>
    </source>
</evidence>
<organism evidence="8 9">
    <name type="scientific">Bowmanella dokdonensis</name>
    <dbReference type="NCBI Taxonomy" id="751969"/>
    <lineage>
        <taxon>Bacteria</taxon>
        <taxon>Pseudomonadati</taxon>
        <taxon>Pseudomonadota</taxon>
        <taxon>Gammaproteobacteria</taxon>
        <taxon>Alteromonadales</taxon>
        <taxon>Alteromonadaceae</taxon>
        <taxon>Bowmanella</taxon>
    </lineage>
</organism>
<keyword evidence="4 7" id="KW-0812">Transmembrane</keyword>